<organism evidence="1 2">
    <name type="scientific">Tetranychus urticae</name>
    <name type="common">Two-spotted spider mite</name>
    <dbReference type="NCBI Taxonomy" id="32264"/>
    <lineage>
        <taxon>Eukaryota</taxon>
        <taxon>Metazoa</taxon>
        <taxon>Ecdysozoa</taxon>
        <taxon>Arthropoda</taxon>
        <taxon>Chelicerata</taxon>
        <taxon>Arachnida</taxon>
        <taxon>Acari</taxon>
        <taxon>Acariformes</taxon>
        <taxon>Trombidiformes</taxon>
        <taxon>Prostigmata</taxon>
        <taxon>Eleutherengona</taxon>
        <taxon>Raphignathae</taxon>
        <taxon>Tetranychoidea</taxon>
        <taxon>Tetranychidae</taxon>
        <taxon>Tetranychus</taxon>
    </lineage>
</organism>
<sequence>MGDRQKNFKFNARNGGVSKIQDEMRKNLQNKRRQDRFTISGDKRPSLDEWDAVCSFFENQAVLTHSTDDIVNYVKSHPYLNAKSTYPDGYIQNASEKLKDYIKSAIELLCQQRAIFKHIQYRFTTCVLTADKLPILLKNEETIETVMDTSEVNVSVASDENDIENIADVFITQNTVDCALKILSTLINKGELTKIDSSLLILLIEFIAFISSLRPSCFKLTFLQESFNDFLQTIASPKSSDLNHITNLLFFLYNIFEAKSLPIDSSIFALILAIEENFHHLASTLSDTHSTEESTIKYFMGVSVIFKFAFECIKTEKEQIGRDQTFAIYQKFQPLLIDSAKVMVREYPFISLNLSSILADYSDFYVGILTQESVYRYVIKTFRDSGLMKNSYRMAINLANKLEPNEFENFLTQSNFFYNFAESLKLGKHEASRASYSVLEIVFKRLPLQFVALNLIDSGLFNQICEHYFWGSDQDKLNFHQIAPIVLKCEQSSQYIDTLLDSDLLSAFFSDINKASDGEIFNAIFCVYKLFEWSNNAGKLELFKEKIQQTLVLTCLYNPEITNRGNSELEAERKTILGLLHGKFAN</sequence>
<evidence type="ECO:0000313" key="1">
    <source>
        <dbReference type="EnsemblMetazoa" id="tetur12g02670.1"/>
    </source>
</evidence>
<evidence type="ECO:0000313" key="2">
    <source>
        <dbReference type="Proteomes" id="UP000015104"/>
    </source>
</evidence>
<proteinExistence type="predicted"/>
<dbReference type="EnsemblMetazoa" id="tetur12g02670.1">
    <property type="protein sequence ID" value="tetur12g02670.1"/>
    <property type="gene ID" value="tetur12g02670"/>
</dbReference>
<protein>
    <submittedName>
        <fullName evidence="1">Uncharacterized protein</fullName>
    </submittedName>
</protein>
<reference evidence="2" key="1">
    <citation type="submission" date="2011-08" db="EMBL/GenBank/DDBJ databases">
        <authorList>
            <person name="Rombauts S."/>
        </authorList>
    </citation>
    <scope>NUCLEOTIDE SEQUENCE</scope>
    <source>
        <strain evidence="2">London</strain>
    </source>
</reference>
<dbReference type="Proteomes" id="UP000015104">
    <property type="component" value="Unassembled WGS sequence"/>
</dbReference>
<name>T1KIV1_TETUR</name>
<keyword evidence="2" id="KW-1185">Reference proteome</keyword>
<reference evidence="1" key="2">
    <citation type="submission" date="2015-06" db="UniProtKB">
        <authorList>
            <consortium name="EnsemblMetazoa"/>
        </authorList>
    </citation>
    <scope>IDENTIFICATION</scope>
</reference>
<accession>T1KIV1</accession>
<gene>
    <name evidence="1" type="primary">107364506</name>
</gene>
<dbReference type="HOGENOM" id="CLU_465660_0_0_1"/>
<dbReference type="AlphaFoldDB" id="T1KIV1"/>
<dbReference type="EMBL" id="CAEY01000114">
    <property type="status" value="NOT_ANNOTATED_CDS"/>
    <property type="molecule type" value="Genomic_DNA"/>
</dbReference>